<evidence type="ECO:0000256" key="1">
    <source>
        <dbReference type="SAM" id="MobiDB-lite"/>
    </source>
</evidence>
<proteinExistence type="predicted"/>
<gene>
    <name evidence="2" type="ORF">CRG98_049331</name>
</gene>
<sequence length="85" mass="9743">REGRHGVVEPDPVRDDRSGRRGVGLIHCRESAEELGIRTGEGFWPGRDVIWLATLVDFWKGDLRISIPPMFHHWPPAGQHLNRLK</sequence>
<feature type="non-terminal residue" evidence="2">
    <location>
        <position position="85"/>
    </location>
</feature>
<name>A0A2I0HF07_PUNGR</name>
<dbReference type="AlphaFoldDB" id="A0A2I0HF07"/>
<feature type="region of interest" description="Disordered" evidence="1">
    <location>
        <begin position="1"/>
        <end position="20"/>
    </location>
</feature>
<organism evidence="2 3">
    <name type="scientific">Punica granatum</name>
    <name type="common">Pomegranate</name>
    <dbReference type="NCBI Taxonomy" id="22663"/>
    <lineage>
        <taxon>Eukaryota</taxon>
        <taxon>Viridiplantae</taxon>
        <taxon>Streptophyta</taxon>
        <taxon>Embryophyta</taxon>
        <taxon>Tracheophyta</taxon>
        <taxon>Spermatophyta</taxon>
        <taxon>Magnoliopsida</taxon>
        <taxon>eudicotyledons</taxon>
        <taxon>Gunneridae</taxon>
        <taxon>Pentapetalae</taxon>
        <taxon>rosids</taxon>
        <taxon>malvids</taxon>
        <taxon>Myrtales</taxon>
        <taxon>Lythraceae</taxon>
        <taxon>Punica</taxon>
    </lineage>
</organism>
<dbReference type="Proteomes" id="UP000233551">
    <property type="component" value="Unassembled WGS sequence"/>
</dbReference>
<feature type="compositionally biased region" description="Basic and acidic residues" evidence="1">
    <location>
        <begin position="1"/>
        <end position="19"/>
    </location>
</feature>
<keyword evidence="3" id="KW-1185">Reference proteome</keyword>
<evidence type="ECO:0000313" key="3">
    <source>
        <dbReference type="Proteomes" id="UP000233551"/>
    </source>
</evidence>
<reference evidence="2 3" key="1">
    <citation type="submission" date="2017-11" db="EMBL/GenBank/DDBJ databases">
        <title>De-novo sequencing of pomegranate (Punica granatum L.) genome.</title>
        <authorList>
            <person name="Akparov Z."/>
            <person name="Amiraslanov A."/>
            <person name="Hajiyeva S."/>
            <person name="Abbasov M."/>
            <person name="Kaur K."/>
            <person name="Hamwieh A."/>
            <person name="Solovyev V."/>
            <person name="Salamov A."/>
            <person name="Braich B."/>
            <person name="Kosarev P."/>
            <person name="Mahmoud A."/>
            <person name="Hajiyev E."/>
            <person name="Babayeva S."/>
            <person name="Izzatullayeva V."/>
            <person name="Mammadov A."/>
            <person name="Mammadov A."/>
            <person name="Sharifova S."/>
            <person name="Ojaghi J."/>
            <person name="Eynullazada K."/>
            <person name="Bayramov B."/>
            <person name="Abdulazimova A."/>
            <person name="Shahmuradov I."/>
        </authorList>
    </citation>
    <scope>NUCLEOTIDE SEQUENCE [LARGE SCALE GENOMIC DNA]</scope>
    <source>
        <strain evidence="3">cv. AG2017</strain>
        <tissue evidence="2">Leaf</tissue>
    </source>
</reference>
<evidence type="ECO:0000313" key="2">
    <source>
        <dbReference type="EMBL" id="PKI18395.1"/>
    </source>
</evidence>
<dbReference type="EMBL" id="PGOL01038556">
    <property type="protein sequence ID" value="PKI18395.1"/>
    <property type="molecule type" value="Genomic_DNA"/>
</dbReference>
<protein>
    <submittedName>
        <fullName evidence="2">Uncharacterized protein</fullName>
    </submittedName>
</protein>
<accession>A0A2I0HF07</accession>
<feature type="non-terminal residue" evidence="2">
    <location>
        <position position="1"/>
    </location>
</feature>
<comment type="caution">
    <text evidence="2">The sequence shown here is derived from an EMBL/GenBank/DDBJ whole genome shotgun (WGS) entry which is preliminary data.</text>
</comment>